<evidence type="ECO:0000256" key="1">
    <source>
        <dbReference type="ARBA" id="ARBA00004651"/>
    </source>
</evidence>
<feature type="transmembrane region" description="Helical" evidence="11">
    <location>
        <begin position="96"/>
        <end position="114"/>
    </location>
</feature>
<dbReference type="STRING" id="1285242.A6A04_19940"/>
<feature type="domain" description="CBS" evidence="12">
    <location>
        <begin position="279"/>
        <end position="339"/>
    </location>
</feature>
<dbReference type="RefSeq" id="WP_068493941.1">
    <property type="nucleotide sequence ID" value="NZ_LWQT01000072.1"/>
</dbReference>
<keyword evidence="6 10" id="KW-1133">Transmembrane helix</keyword>
<sequence length="430" mass="46945">MTDTTLYLTLALIAIVALQAGSAFFAGTETALTAVSRPAMHQLEQDGSIAARRVNRLIDARDRLIGALLIGNSLTHTLSSSLATGVMVGMFGDAGVVYASGAMTVIIVVFGEVLPKTYAIYHANRVALAFSLPVTFVVTVLSPFVSAVEAVVRLAFRMFGASYASSVTLESSMMELKGAIEVHAGEEEVKEERRMLRSILELADVEVGQVMTHRRNLTTIDAGQAPGAVVDQVVTSTFTRLPLWKDDPDNIIGILHAKDLLRAVRALDGDTEKLDVAELAAPPWFIPDSTTLQEQLQAFRQRREHFALVVDEYGSLMGIITLEDILEEIVGDIADEHDEAVAGVRPQSDGSYIVDGSVPIRDLNREFEWRLPDDEAATIAGLVLHESRQIPDVGQVFRFYGFRFEIARRQRNQITSLRVTPPSKDGEPAA</sequence>
<evidence type="ECO:0008006" key="16">
    <source>
        <dbReference type="Google" id="ProtNLM"/>
    </source>
</evidence>
<dbReference type="GO" id="GO:0005886">
    <property type="term" value="C:plasma membrane"/>
    <property type="evidence" value="ECO:0007669"/>
    <property type="project" value="UniProtKB-SubCell"/>
</dbReference>
<keyword evidence="8 10" id="KW-0472">Membrane</keyword>
<dbReference type="InterPro" id="IPR016169">
    <property type="entry name" value="FAD-bd_PCMH_sub2"/>
</dbReference>
<evidence type="ECO:0000256" key="3">
    <source>
        <dbReference type="ARBA" id="ARBA00022475"/>
    </source>
</evidence>
<dbReference type="OrthoDB" id="9805314at2"/>
<dbReference type="InterPro" id="IPR046342">
    <property type="entry name" value="CBS_dom_sf"/>
</dbReference>
<dbReference type="Pfam" id="PF01595">
    <property type="entry name" value="CNNM"/>
    <property type="match status" value="1"/>
</dbReference>
<dbReference type="InterPro" id="IPR000644">
    <property type="entry name" value="CBS_dom"/>
</dbReference>
<name>A0A178MIZ7_9PROT</name>
<dbReference type="GO" id="GO:0050660">
    <property type="term" value="F:flavin adenine dinucleotide binding"/>
    <property type="evidence" value="ECO:0007669"/>
    <property type="project" value="InterPro"/>
</dbReference>
<dbReference type="PROSITE" id="PS51846">
    <property type="entry name" value="CNNM"/>
    <property type="match status" value="1"/>
</dbReference>
<dbReference type="SUPFAM" id="SSF54631">
    <property type="entry name" value="CBS-domain pair"/>
    <property type="match status" value="1"/>
</dbReference>
<evidence type="ECO:0000313" key="14">
    <source>
        <dbReference type="EMBL" id="OAN48701.1"/>
    </source>
</evidence>
<evidence type="ECO:0000259" key="13">
    <source>
        <dbReference type="PROSITE" id="PS51846"/>
    </source>
</evidence>
<evidence type="ECO:0000256" key="11">
    <source>
        <dbReference type="SAM" id="Phobius"/>
    </source>
</evidence>
<keyword evidence="5" id="KW-0677">Repeat</keyword>
<dbReference type="Proteomes" id="UP000078428">
    <property type="component" value="Unassembled WGS sequence"/>
</dbReference>
<feature type="transmembrane region" description="Helical" evidence="11">
    <location>
        <begin position="126"/>
        <end position="148"/>
    </location>
</feature>
<keyword evidence="4 10" id="KW-0812">Transmembrane</keyword>
<evidence type="ECO:0000256" key="9">
    <source>
        <dbReference type="PROSITE-ProRule" id="PRU00703"/>
    </source>
</evidence>
<dbReference type="Pfam" id="PF00571">
    <property type="entry name" value="CBS"/>
    <property type="match status" value="2"/>
</dbReference>
<evidence type="ECO:0000256" key="7">
    <source>
        <dbReference type="ARBA" id="ARBA00023122"/>
    </source>
</evidence>
<feature type="domain" description="CBS" evidence="12">
    <location>
        <begin position="211"/>
        <end position="272"/>
    </location>
</feature>
<keyword evidence="7 9" id="KW-0129">CBS domain</keyword>
<dbReference type="SMART" id="SM00116">
    <property type="entry name" value="CBS"/>
    <property type="match status" value="2"/>
</dbReference>
<evidence type="ECO:0000256" key="8">
    <source>
        <dbReference type="ARBA" id="ARBA00023136"/>
    </source>
</evidence>
<feature type="transmembrane region" description="Helical" evidence="11">
    <location>
        <begin position="6"/>
        <end position="27"/>
    </location>
</feature>
<evidence type="ECO:0000256" key="4">
    <source>
        <dbReference type="ARBA" id="ARBA00022692"/>
    </source>
</evidence>
<dbReference type="InterPro" id="IPR005170">
    <property type="entry name" value="Transptr-assoc_dom"/>
</dbReference>
<dbReference type="Gene3D" id="3.30.465.10">
    <property type="match status" value="1"/>
</dbReference>
<evidence type="ECO:0000256" key="6">
    <source>
        <dbReference type="ARBA" id="ARBA00022989"/>
    </source>
</evidence>
<dbReference type="PANTHER" id="PTHR22777">
    <property type="entry name" value="HEMOLYSIN-RELATED"/>
    <property type="match status" value="1"/>
</dbReference>
<evidence type="ECO:0000256" key="10">
    <source>
        <dbReference type="PROSITE-ProRule" id="PRU01193"/>
    </source>
</evidence>
<dbReference type="Pfam" id="PF03471">
    <property type="entry name" value="CorC_HlyC"/>
    <property type="match status" value="1"/>
</dbReference>
<evidence type="ECO:0000256" key="5">
    <source>
        <dbReference type="ARBA" id="ARBA00022737"/>
    </source>
</evidence>
<accession>A0A178MIZ7</accession>
<gene>
    <name evidence="14" type="ORF">A6A04_19940</name>
</gene>
<reference evidence="14 15" key="1">
    <citation type="submission" date="2016-04" db="EMBL/GenBank/DDBJ databases">
        <title>Draft genome sequence of freshwater magnetotactic bacteria Magnetospirillum marisnigri SP-1 and Magnetospirillum moscoviense BB-1.</title>
        <authorList>
            <person name="Koziaeva V."/>
            <person name="Dziuba M.V."/>
            <person name="Ivanov T.M."/>
            <person name="Kuznetsov B."/>
            <person name="Grouzdev D.S."/>
        </authorList>
    </citation>
    <scope>NUCLEOTIDE SEQUENCE [LARGE SCALE GENOMIC DNA]</scope>
    <source>
        <strain evidence="14 15">SP-1</strain>
    </source>
</reference>
<evidence type="ECO:0000313" key="15">
    <source>
        <dbReference type="Proteomes" id="UP000078428"/>
    </source>
</evidence>
<dbReference type="EMBL" id="LWQT01000072">
    <property type="protein sequence ID" value="OAN48701.1"/>
    <property type="molecule type" value="Genomic_DNA"/>
</dbReference>
<dbReference type="InterPro" id="IPR002550">
    <property type="entry name" value="CNNM"/>
</dbReference>
<feature type="transmembrane region" description="Helical" evidence="11">
    <location>
        <begin position="64"/>
        <end position="90"/>
    </location>
</feature>
<dbReference type="PROSITE" id="PS51371">
    <property type="entry name" value="CBS"/>
    <property type="match status" value="2"/>
</dbReference>
<protein>
    <recommendedName>
        <fullName evidence="16">HlyC/CorC family transporter</fullName>
    </recommendedName>
</protein>
<dbReference type="PANTHER" id="PTHR22777:SF32">
    <property type="entry name" value="UPF0053 INNER MEMBRANE PROTEIN YFJD"/>
    <property type="match status" value="1"/>
</dbReference>
<proteinExistence type="inferred from homology"/>
<dbReference type="InterPro" id="IPR036318">
    <property type="entry name" value="FAD-bd_PCMH-like_sf"/>
</dbReference>
<comment type="subcellular location">
    <subcellularLocation>
        <location evidence="1">Cell membrane</location>
        <topology evidence="1">Multi-pass membrane protein</topology>
    </subcellularLocation>
</comment>
<evidence type="ECO:0000256" key="2">
    <source>
        <dbReference type="ARBA" id="ARBA00006446"/>
    </source>
</evidence>
<feature type="domain" description="CNNM transmembrane" evidence="13">
    <location>
        <begin position="4"/>
        <end position="192"/>
    </location>
</feature>
<dbReference type="InterPro" id="IPR044751">
    <property type="entry name" value="Ion_transp-like_CBS"/>
</dbReference>
<dbReference type="SMART" id="SM01091">
    <property type="entry name" value="CorC_HlyC"/>
    <property type="match status" value="1"/>
</dbReference>
<evidence type="ECO:0000259" key="12">
    <source>
        <dbReference type="PROSITE" id="PS51371"/>
    </source>
</evidence>
<comment type="similarity">
    <text evidence="2">Belongs to the UPF0053 family. Hemolysin C subfamily.</text>
</comment>
<keyword evidence="15" id="KW-1185">Reference proteome</keyword>
<organism evidence="14 15">
    <name type="scientific">Paramagnetospirillum marisnigri</name>
    <dbReference type="NCBI Taxonomy" id="1285242"/>
    <lineage>
        <taxon>Bacteria</taxon>
        <taxon>Pseudomonadati</taxon>
        <taxon>Pseudomonadota</taxon>
        <taxon>Alphaproteobacteria</taxon>
        <taxon>Rhodospirillales</taxon>
        <taxon>Magnetospirillaceae</taxon>
        <taxon>Paramagnetospirillum</taxon>
    </lineage>
</organism>
<dbReference type="CDD" id="cd04590">
    <property type="entry name" value="CBS_pair_CorC_HlyC_assoc"/>
    <property type="match status" value="1"/>
</dbReference>
<keyword evidence="3" id="KW-1003">Cell membrane</keyword>
<dbReference type="Gene3D" id="3.10.580.10">
    <property type="entry name" value="CBS-domain"/>
    <property type="match status" value="1"/>
</dbReference>
<dbReference type="FunFam" id="3.10.580.10:FF:000002">
    <property type="entry name" value="Magnesium/cobalt efflux protein CorC"/>
    <property type="match status" value="1"/>
</dbReference>
<comment type="caution">
    <text evidence="14">The sequence shown here is derived from an EMBL/GenBank/DDBJ whole genome shotgun (WGS) entry which is preliminary data.</text>
</comment>
<dbReference type="AlphaFoldDB" id="A0A178MIZ7"/>
<dbReference type="SUPFAM" id="SSF56176">
    <property type="entry name" value="FAD-binding/transporter-associated domain-like"/>
    <property type="match status" value="1"/>
</dbReference>